<evidence type="ECO:0000313" key="6">
    <source>
        <dbReference type="Proteomes" id="UP000014760"/>
    </source>
</evidence>
<evidence type="ECO:0000313" key="4">
    <source>
        <dbReference type="EMBL" id="ELU04796.1"/>
    </source>
</evidence>
<dbReference type="InterPro" id="IPR000210">
    <property type="entry name" value="BTB/POZ_dom"/>
</dbReference>
<evidence type="ECO:0000256" key="2">
    <source>
        <dbReference type="ARBA" id="ARBA00022737"/>
    </source>
</evidence>
<sequence>LKDEHVLTDITLKLVDRSTISCHKLVLMIASPFFEAMFKSAMKESTQQEVQLDFFDAVTTRMLVAYFYSGKIEINTENAERLVEASDFLCMSELKQDIGASLIPHVDSTNCMEIYQFACKYSLEQLISHCLELILANFNEVARSSDAFVQLSLEELIRLLSFGGKIGEVYCAEVMSLDQGEWKPEPTNMIQPCSKPYIVQFKTKLYVLGGINEHGPSLYNQEFDCVCGTWRLKTDMPGVCQSGAAVSLNDNIFVVGGTEQACFRYTPATDAWTVLSQ</sequence>
<name>R7UN28_CAPTE</name>
<keyword evidence="2" id="KW-0677">Repeat</keyword>
<reference evidence="5" key="3">
    <citation type="submission" date="2015-06" db="UniProtKB">
        <authorList>
            <consortium name="EnsemblMetazoa"/>
        </authorList>
    </citation>
    <scope>IDENTIFICATION</scope>
</reference>
<feature type="non-terminal residue" evidence="4">
    <location>
        <position position="277"/>
    </location>
</feature>
<feature type="domain" description="BTB" evidence="3">
    <location>
        <begin position="8"/>
        <end position="76"/>
    </location>
</feature>
<accession>R7UN28</accession>
<dbReference type="Gene3D" id="3.30.710.10">
    <property type="entry name" value="Potassium Channel Kv1.1, Chain A"/>
    <property type="match status" value="1"/>
</dbReference>
<dbReference type="PANTHER" id="PTHR24412">
    <property type="entry name" value="KELCH PROTEIN"/>
    <property type="match status" value="1"/>
</dbReference>
<dbReference type="SUPFAM" id="SSF54695">
    <property type="entry name" value="POZ domain"/>
    <property type="match status" value="1"/>
</dbReference>
<feature type="non-terminal residue" evidence="4">
    <location>
        <position position="1"/>
    </location>
</feature>
<evidence type="ECO:0000313" key="5">
    <source>
        <dbReference type="EnsemblMetazoa" id="CapteP64340"/>
    </source>
</evidence>
<evidence type="ECO:0000256" key="1">
    <source>
        <dbReference type="ARBA" id="ARBA00022441"/>
    </source>
</evidence>
<proteinExistence type="predicted"/>
<gene>
    <name evidence="4" type="ORF">CAPTEDRAFT_64340</name>
</gene>
<dbReference type="Proteomes" id="UP000014760">
    <property type="component" value="Unassembled WGS sequence"/>
</dbReference>
<dbReference type="Gene3D" id="2.120.10.80">
    <property type="entry name" value="Kelch-type beta propeller"/>
    <property type="match status" value="1"/>
</dbReference>
<dbReference type="Pfam" id="PF00651">
    <property type="entry name" value="BTB"/>
    <property type="match status" value="1"/>
</dbReference>
<dbReference type="InterPro" id="IPR011705">
    <property type="entry name" value="BACK"/>
</dbReference>
<dbReference type="HOGENOM" id="CLU_004253_14_0_1"/>
<dbReference type="AlphaFoldDB" id="R7UN28"/>
<dbReference type="Pfam" id="PF07707">
    <property type="entry name" value="BACK"/>
    <property type="match status" value="1"/>
</dbReference>
<dbReference type="SUPFAM" id="SSF117281">
    <property type="entry name" value="Kelch motif"/>
    <property type="match status" value="1"/>
</dbReference>
<dbReference type="InterPro" id="IPR011333">
    <property type="entry name" value="SKP1/BTB/POZ_sf"/>
</dbReference>
<evidence type="ECO:0000259" key="3">
    <source>
        <dbReference type="PROSITE" id="PS50097"/>
    </source>
</evidence>
<dbReference type="EMBL" id="KB302105">
    <property type="protein sequence ID" value="ELU04796.1"/>
    <property type="molecule type" value="Genomic_DNA"/>
</dbReference>
<keyword evidence="1" id="KW-0880">Kelch repeat</keyword>
<dbReference type="EnsemblMetazoa" id="CapteT64340">
    <property type="protein sequence ID" value="CapteP64340"/>
    <property type="gene ID" value="CapteG64340"/>
</dbReference>
<keyword evidence="6" id="KW-1185">Reference proteome</keyword>
<dbReference type="InterPro" id="IPR015915">
    <property type="entry name" value="Kelch-typ_b-propeller"/>
</dbReference>
<dbReference type="SMART" id="SM00225">
    <property type="entry name" value="BTB"/>
    <property type="match status" value="1"/>
</dbReference>
<protein>
    <recommendedName>
        <fullName evidence="3">BTB domain-containing protein</fullName>
    </recommendedName>
</protein>
<dbReference type="PROSITE" id="PS50097">
    <property type="entry name" value="BTB"/>
    <property type="match status" value="1"/>
</dbReference>
<reference evidence="4 6" key="2">
    <citation type="journal article" date="2013" name="Nature">
        <title>Insights into bilaterian evolution from three spiralian genomes.</title>
        <authorList>
            <person name="Simakov O."/>
            <person name="Marletaz F."/>
            <person name="Cho S.J."/>
            <person name="Edsinger-Gonzales E."/>
            <person name="Havlak P."/>
            <person name="Hellsten U."/>
            <person name="Kuo D.H."/>
            <person name="Larsson T."/>
            <person name="Lv J."/>
            <person name="Arendt D."/>
            <person name="Savage R."/>
            <person name="Osoegawa K."/>
            <person name="de Jong P."/>
            <person name="Grimwood J."/>
            <person name="Chapman J.A."/>
            <person name="Shapiro H."/>
            <person name="Aerts A."/>
            <person name="Otillar R.P."/>
            <person name="Terry A.Y."/>
            <person name="Boore J.L."/>
            <person name="Grigoriev I.V."/>
            <person name="Lindberg D.R."/>
            <person name="Seaver E.C."/>
            <person name="Weisblat D.A."/>
            <person name="Putnam N.H."/>
            <person name="Rokhsar D.S."/>
        </authorList>
    </citation>
    <scope>NUCLEOTIDE SEQUENCE</scope>
    <source>
        <strain evidence="4 6">I ESC-2004</strain>
    </source>
</reference>
<dbReference type="PANTHER" id="PTHR24412:SF441">
    <property type="entry name" value="KELCH-LIKE PROTEIN 28"/>
    <property type="match status" value="1"/>
</dbReference>
<organism evidence="4">
    <name type="scientific">Capitella teleta</name>
    <name type="common">Polychaete worm</name>
    <dbReference type="NCBI Taxonomy" id="283909"/>
    <lineage>
        <taxon>Eukaryota</taxon>
        <taxon>Metazoa</taxon>
        <taxon>Spiralia</taxon>
        <taxon>Lophotrochozoa</taxon>
        <taxon>Annelida</taxon>
        <taxon>Polychaeta</taxon>
        <taxon>Sedentaria</taxon>
        <taxon>Scolecida</taxon>
        <taxon>Capitellidae</taxon>
        <taxon>Capitella</taxon>
    </lineage>
</organism>
<dbReference type="OrthoDB" id="45365at2759"/>
<dbReference type="EMBL" id="AMQN01008064">
    <property type="status" value="NOT_ANNOTATED_CDS"/>
    <property type="molecule type" value="Genomic_DNA"/>
</dbReference>
<dbReference type="CDD" id="cd18186">
    <property type="entry name" value="BTB_POZ_ZBTB_KLHL-like"/>
    <property type="match status" value="1"/>
</dbReference>
<dbReference type="CDD" id="cd14733">
    <property type="entry name" value="BACK"/>
    <property type="match status" value="1"/>
</dbReference>
<reference evidence="6" key="1">
    <citation type="submission" date="2012-12" db="EMBL/GenBank/DDBJ databases">
        <authorList>
            <person name="Hellsten U."/>
            <person name="Grimwood J."/>
            <person name="Chapman J.A."/>
            <person name="Shapiro H."/>
            <person name="Aerts A."/>
            <person name="Otillar R.P."/>
            <person name="Terry A.Y."/>
            <person name="Boore J.L."/>
            <person name="Simakov O."/>
            <person name="Marletaz F."/>
            <person name="Cho S.-J."/>
            <person name="Edsinger-Gonzales E."/>
            <person name="Havlak P."/>
            <person name="Kuo D.-H."/>
            <person name="Larsson T."/>
            <person name="Lv J."/>
            <person name="Arendt D."/>
            <person name="Savage R."/>
            <person name="Osoegawa K."/>
            <person name="de Jong P."/>
            <person name="Lindberg D.R."/>
            <person name="Seaver E.C."/>
            <person name="Weisblat D.A."/>
            <person name="Putnam N.H."/>
            <person name="Grigoriev I.V."/>
            <person name="Rokhsar D.S."/>
        </authorList>
    </citation>
    <scope>NUCLEOTIDE SEQUENCE</scope>
    <source>
        <strain evidence="6">I ESC-2004</strain>
    </source>
</reference>